<protein>
    <submittedName>
        <fullName evidence="1">Uncharacterized protein</fullName>
    </submittedName>
</protein>
<dbReference type="EMBL" id="JAINUF010000001">
    <property type="protein sequence ID" value="KAJ8383010.1"/>
    <property type="molecule type" value="Genomic_DNA"/>
</dbReference>
<comment type="caution">
    <text evidence="1">The sequence shown here is derived from an EMBL/GenBank/DDBJ whole genome shotgun (WGS) entry which is preliminary data.</text>
</comment>
<evidence type="ECO:0000313" key="2">
    <source>
        <dbReference type="Proteomes" id="UP001152622"/>
    </source>
</evidence>
<keyword evidence="2" id="KW-1185">Reference proteome</keyword>
<sequence length="76" mass="8581">MLVLLSGRENPKAKTIHTGTEWRGLAEQITGEAKLRLTKMIPWSQVPLFQKPGSPMIFHLSKKKNSNDHPPYTSVL</sequence>
<evidence type="ECO:0000313" key="1">
    <source>
        <dbReference type="EMBL" id="KAJ8383010.1"/>
    </source>
</evidence>
<reference evidence="1" key="1">
    <citation type="journal article" date="2023" name="Science">
        <title>Genome structures resolve the early diversification of teleost fishes.</title>
        <authorList>
            <person name="Parey E."/>
            <person name="Louis A."/>
            <person name="Montfort J."/>
            <person name="Bouchez O."/>
            <person name="Roques C."/>
            <person name="Iampietro C."/>
            <person name="Lluch J."/>
            <person name="Castinel A."/>
            <person name="Donnadieu C."/>
            <person name="Desvignes T."/>
            <person name="Floi Bucao C."/>
            <person name="Jouanno E."/>
            <person name="Wen M."/>
            <person name="Mejri S."/>
            <person name="Dirks R."/>
            <person name="Jansen H."/>
            <person name="Henkel C."/>
            <person name="Chen W.J."/>
            <person name="Zahm M."/>
            <person name="Cabau C."/>
            <person name="Klopp C."/>
            <person name="Thompson A.W."/>
            <person name="Robinson-Rechavi M."/>
            <person name="Braasch I."/>
            <person name="Lecointre G."/>
            <person name="Bobe J."/>
            <person name="Postlethwait J.H."/>
            <person name="Berthelot C."/>
            <person name="Roest Crollius H."/>
            <person name="Guiguen Y."/>
        </authorList>
    </citation>
    <scope>NUCLEOTIDE SEQUENCE</scope>
    <source>
        <strain evidence="1">WJC10195</strain>
    </source>
</reference>
<name>A0A9Q1JG76_SYNKA</name>
<gene>
    <name evidence="1" type="ORF">SKAU_G00037880</name>
</gene>
<accession>A0A9Q1JG76</accession>
<dbReference type="Proteomes" id="UP001152622">
    <property type="component" value="Chromosome 1"/>
</dbReference>
<dbReference type="AlphaFoldDB" id="A0A9Q1JG76"/>
<proteinExistence type="predicted"/>
<organism evidence="1 2">
    <name type="scientific">Synaphobranchus kaupii</name>
    <name type="common">Kaup's arrowtooth eel</name>
    <dbReference type="NCBI Taxonomy" id="118154"/>
    <lineage>
        <taxon>Eukaryota</taxon>
        <taxon>Metazoa</taxon>
        <taxon>Chordata</taxon>
        <taxon>Craniata</taxon>
        <taxon>Vertebrata</taxon>
        <taxon>Euteleostomi</taxon>
        <taxon>Actinopterygii</taxon>
        <taxon>Neopterygii</taxon>
        <taxon>Teleostei</taxon>
        <taxon>Anguilliformes</taxon>
        <taxon>Synaphobranchidae</taxon>
        <taxon>Synaphobranchus</taxon>
    </lineage>
</organism>